<dbReference type="Proteomes" id="UP000003824">
    <property type="component" value="Unassembled WGS sequence"/>
</dbReference>
<sequence>MLEPRPGRRHWVIARRSVSRPQEISYYLAYCPAETTLDELIRVAGSRWVVEECFQSAKQGCGLDDYQVRRYPGRHRHMTLAMAAHACLTVLRARELDTGEAETDPLSSSTSAPPRSGA</sequence>
<gene>
    <name evidence="2" type="ORF">SSFG_00108</name>
</gene>
<name>D5ZU19_STRV1</name>
<dbReference type="EMBL" id="DS999641">
    <property type="protein sequence ID" value="EFE64853.2"/>
    <property type="molecule type" value="Genomic_DNA"/>
</dbReference>
<evidence type="ECO:0000256" key="1">
    <source>
        <dbReference type="SAM" id="MobiDB-lite"/>
    </source>
</evidence>
<dbReference type="PANTHER" id="PTHR33627">
    <property type="entry name" value="TRANSPOSASE"/>
    <property type="match status" value="1"/>
</dbReference>
<evidence type="ECO:0000313" key="3">
    <source>
        <dbReference type="Proteomes" id="UP000003824"/>
    </source>
</evidence>
<reference evidence="3" key="1">
    <citation type="submission" date="2008-12" db="EMBL/GenBank/DDBJ databases">
        <title>Annotation of Streptomyces ghanaensis ATCC 14672.</title>
        <authorList>
            <consortium name="The Broad Institute Genome Sequencing Platform"/>
            <consortium name="Broad Institute Microbial Sequencing Center"/>
            <person name="Fischbach M."/>
            <person name="Ward D."/>
            <person name="Young S."/>
            <person name="Kodira C.D."/>
            <person name="Zeng Q."/>
            <person name="Koehrsen M."/>
            <person name="Godfrey P."/>
            <person name="Alvarado L."/>
            <person name="Berlin A.M."/>
            <person name="Borenstein D."/>
            <person name="Chen Z."/>
            <person name="Engels R."/>
            <person name="Freedman E."/>
            <person name="Gellesch M."/>
            <person name="Goldberg J."/>
            <person name="Griggs A."/>
            <person name="Gujja S."/>
            <person name="Heiman D.I."/>
            <person name="Hepburn T.A."/>
            <person name="Howarth C."/>
            <person name="Jen D."/>
            <person name="Larson L."/>
            <person name="Lewis B."/>
            <person name="Mehta T."/>
            <person name="Park D."/>
            <person name="Pearson M."/>
            <person name="Roberts A."/>
            <person name="Saif S."/>
            <person name="Shea T.D."/>
            <person name="Shenoy N."/>
            <person name="Sisk P."/>
            <person name="Stolte C."/>
            <person name="Sykes S.N."/>
            <person name="Walk T."/>
            <person name="White J."/>
            <person name="Yandava C."/>
            <person name="Straight P."/>
            <person name="Clardy J."/>
            <person name="Hung D."/>
            <person name="Kolter R."/>
            <person name="Mekalanos J."/>
            <person name="Walker S."/>
            <person name="Walsh C.T."/>
            <person name="Wieland B.L.C."/>
            <person name="Ilzarbe M."/>
            <person name="Galagan J."/>
            <person name="Nusbaum C."/>
            <person name="Birren B."/>
        </authorList>
    </citation>
    <scope>NUCLEOTIDE SEQUENCE [LARGE SCALE GENOMIC DNA]</scope>
    <source>
        <strain evidence="3">ATCC 14672 / DSM 40746 / JCM 4963 / KCTC 9882 / NRRL B-12104 / FH 1290</strain>
    </source>
</reference>
<dbReference type="InterPro" id="IPR012337">
    <property type="entry name" value="RNaseH-like_sf"/>
</dbReference>
<dbReference type="PANTHER" id="PTHR33627:SF1">
    <property type="entry name" value="TRANSPOSASE"/>
    <property type="match status" value="1"/>
</dbReference>
<dbReference type="AlphaFoldDB" id="D5ZU19"/>
<dbReference type="InterPro" id="IPR039365">
    <property type="entry name" value="IS701-like"/>
</dbReference>
<proteinExistence type="predicted"/>
<evidence type="ECO:0000313" key="2">
    <source>
        <dbReference type="EMBL" id="EFE64853.2"/>
    </source>
</evidence>
<feature type="region of interest" description="Disordered" evidence="1">
    <location>
        <begin position="98"/>
        <end position="118"/>
    </location>
</feature>
<organism evidence="2 3">
    <name type="scientific">Streptomyces viridosporus (strain ATCC 14672 / DSM 40746 / JCM 4963 / KCTC 9882 / NRRL B-12104 / FH 1290)</name>
    <name type="common">Streptomyces ghanaensis</name>
    <dbReference type="NCBI Taxonomy" id="566461"/>
    <lineage>
        <taxon>Bacteria</taxon>
        <taxon>Bacillati</taxon>
        <taxon>Actinomycetota</taxon>
        <taxon>Actinomycetes</taxon>
        <taxon>Kitasatosporales</taxon>
        <taxon>Streptomycetaceae</taxon>
        <taxon>Streptomyces</taxon>
    </lineage>
</organism>
<dbReference type="SUPFAM" id="SSF53098">
    <property type="entry name" value="Ribonuclease H-like"/>
    <property type="match status" value="1"/>
</dbReference>
<feature type="compositionally biased region" description="Polar residues" evidence="1">
    <location>
        <begin position="105"/>
        <end position="118"/>
    </location>
</feature>
<protein>
    <submittedName>
        <fullName evidence="2">Transposase</fullName>
    </submittedName>
</protein>
<accession>D5ZU19</accession>
<dbReference type="eggNOG" id="COG5659">
    <property type="taxonomic scope" value="Bacteria"/>
</dbReference>